<dbReference type="OrthoDB" id="4319499at2"/>
<accession>U2ZXZ2</accession>
<dbReference type="PANTHER" id="PTHR43884">
    <property type="entry name" value="ACYL-COA DEHYDROGENASE"/>
    <property type="match status" value="1"/>
</dbReference>
<dbReference type="InterPro" id="IPR037069">
    <property type="entry name" value="AcylCoA_DH/ox_N_sf"/>
</dbReference>
<dbReference type="InterPro" id="IPR013786">
    <property type="entry name" value="AcylCoA_DH/ox_N"/>
</dbReference>
<reference evidence="8 9" key="1">
    <citation type="submission" date="2013-09" db="EMBL/GenBank/DDBJ databases">
        <title>Whole genome shotgun sequence of Novosphingobium tardaugens NBRC 16725.</title>
        <authorList>
            <person name="Isaki S."/>
            <person name="Hosoyama A."/>
            <person name="Tsuchikane K."/>
            <person name="Katsumata H."/>
            <person name="Ando Y."/>
            <person name="Yamazaki S."/>
            <person name="Fujita N."/>
        </authorList>
    </citation>
    <scope>NUCLEOTIDE SEQUENCE [LARGE SCALE GENOMIC DNA]</scope>
    <source>
        <strain evidence="8 9">NBRC 16725</strain>
    </source>
</reference>
<evidence type="ECO:0000313" key="8">
    <source>
        <dbReference type="EMBL" id="GAD50254.1"/>
    </source>
</evidence>
<feature type="domain" description="Acyl-CoA dehydrogenase/oxidase N-terminal" evidence="7">
    <location>
        <begin position="7"/>
        <end position="98"/>
    </location>
</feature>
<dbReference type="Pfam" id="PF00441">
    <property type="entry name" value="Acyl-CoA_dh_1"/>
    <property type="match status" value="1"/>
</dbReference>
<dbReference type="InterPro" id="IPR036250">
    <property type="entry name" value="AcylCo_DH-like_C"/>
</dbReference>
<evidence type="ECO:0000259" key="6">
    <source>
        <dbReference type="Pfam" id="PF00441"/>
    </source>
</evidence>
<dbReference type="Pfam" id="PF02771">
    <property type="entry name" value="Acyl-CoA_dh_N"/>
    <property type="match status" value="1"/>
</dbReference>
<dbReference type="GO" id="GO:0003995">
    <property type="term" value="F:acyl-CoA dehydrogenase activity"/>
    <property type="evidence" value="ECO:0007669"/>
    <property type="project" value="TreeGrafter"/>
</dbReference>
<keyword evidence="3" id="KW-0285">Flavoprotein</keyword>
<evidence type="ECO:0000256" key="1">
    <source>
        <dbReference type="ARBA" id="ARBA00001974"/>
    </source>
</evidence>
<feature type="domain" description="Acyl-CoA dehydrogenase/oxidase C-terminal" evidence="6">
    <location>
        <begin position="228"/>
        <end position="359"/>
    </location>
</feature>
<protein>
    <submittedName>
        <fullName evidence="8">Putative acyl-CoA dehydrogenase</fullName>
    </submittedName>
</protein>
<name>U2ZXZ2_9SPHN</name>
<dbReference type="AlphaFoldDB" id="U2ZXZ2"/>
<dbReference type="Gene3D" id="1.10.540.10">
    <property type="entry name" value="Acyl-CoA dehydrogenase/oxidase, N-terminal domain"/>
    <property type="match status" value="1"/>
</dbReference>
<dbReference type="EMBL" id="BASZ01000008">
    <property type="protein sequence ID" value="GAD50254.1"/>
    <property type="molecule type" value="Genomic_DNA"/>
</dbReference>
<evidence type="ECO:0000256" key="3">
    <source>
        <dbReference type="ARBA" id="ARBA00022630"/>
    </source>
</evidence>
<dbReference type="CDD" id="cd00567">
    <property type="entry name" value="ACAD"/>
    <property type="match status" value="1"/>
</dbReference>
<keyword evidence="4" id="KW-0274">FAD</keyword>
<dbReference type="Proteomes" id="UP000016568">
    <property type="component" value="Unassembled WGS sequence"/>
</dbReference>
<evidence type="ECO:0000259" key="7">
    <source>
        <dbReference type="Pfam" id="PF02771"/>
    </source>
</evidence>
<evidence type="ECO:0000256" key="2">
    <source>
        <dbReference type="ARBA" id="ARBA00009347"/>
    </source>
</evidence>
<dbReference type="InterPro" id="IPR009100">
    <property type="entry name" value="AcylCoA_DH/oxidase_NM_dom_sf"/>
</dbReference>
<comment type="caution">
    <text evidence="8">The sequence shown here is derived from an EMBL/GenBank/DDBJ whole genome shotgun (WGS) entry which is preliminary data.</text>
</comment>
<keyword evidence="9" id="KW-1185">Reference proteome</keyword>
<dbReference type="Gene3D" id="1.20.140.10">
    <property type="entry name" value="Butyryl-CoA Dehydrogenase, subunit A, domain 3"/>
    <property type="match status" value="1"/>
</dbReference>
<evidence type="ECO:0000256" key="4">
    <source>
        <dbReference type="ARBA" id="ARBA00022827"/>
    </source>
</evidence>
<gene>
    <name evidence="8" type="ORF">NT2_08_00410</name>
</gene>
<dbReference type="eggNOG" id="COG1960">
    <property type="taxonomic scope" value="Bacteria"/>
</dbReference>
<proteinExistence type="inferred from homology"/>
<dbReference type="SUPFAM" id="SSF47203">
    <property type="entry name" value="Acyl-CoA dehydrogenase C-terminal domain-like"/>
    <property type="match status" value="1"/>
</dbReference>
<sequence length="384" mass="39775">MEFSLDEDQQAIVELARSIFADHCGDDDMRAFAASGAAYDANLWRLLAEAGLTGIGLDESVGGTGFGTAETAFLLEQAGIVLAPVPLRDTLVAAQTLATTGAANTDIVREAAAGKAILTSACDEVGGAWQVPALLAERDGNGWRLPGVKSAVAWGMEASAILISARLGEDGGAGLFLLPVDSAGLRREKQTGTDATPLALLELDGVHLPGDALLDNGGGANDTLRWHVGRMRVALCASQLGIAGAALHRTAAYTSERIQFGRPIGSMQAVQQRAADGYIDVEAMRSTTWRAAWLMDQGQCDDVEIGAAKYWAATGGHRVTQTAQHQHGGMGADITYPIHRYFLAAKAVESALGGAQPMLAELGAAIAAGKARPLSAIGGGFDAV</sequence>
<comment type="cofactor">
    <cofactor evidence="1">
        <name>FAD</name>
        <dbReference type="ChEBI" id="CHEBI:57692"/>
    </cofactor>
</comment>
<dbReference type="SUPFAM" id="SSF56645">
    <property type="entry name" value="Acyl-CoA dehydrogenase NM domain-like"/>
    <property type="match status" value="1"/>
</dbReference>
<dbReference type="KEGG" id="ntd:EGO55_03115"/>
<dbReference type="RefSeq" id="WP_021691072.1">
    <property type="nucleotide sequence ID" value="NZ_BASZ01000008.1"/>
</dbReference>
<keyword evidence="5" id="KW-0560">Oxidoreductase</keyword>
<dbReference type="PANTHER" id="PTHR43884:SF20">
    <property type="entry name" value="ACYL-COA DEHYDROGENASE FADE28"/>
    <property type="match status" value="1"/>
</dbReference>
<evidence type="ECO:0000313" key="9">
    <source>
        <dbReference type="Proteomes" id="UP000016568"/>
    </source>
</evidence>
<evidence type="ECO:0000256" key="5">
    <source>
        <dbReference type="ARBA" id="ARBA00023002"/>
    </source>
</evidence>
<comment type="similarity">
    <text evidence="2">Belongs to the acyl-CoA dehydrogenase family.</text>
</comment>
<dbReference type="Gene3D" id="2.40.110.10">
    <property type="entry name" value="Butyryl-CoA Dehydrogenase, subunit A, domain 2"/>
    <property type="match status" value="1"/>
</dbReference>
<dbReference type="InterPro" id="IPR009075">
    <property type="entry name" value="AcylCo_DH/oxidase_C"/>
</dbReference>
<organism evidence="8 9">
    <name type="scientific">Caenibius tardaugens NBRC 16725</name>
    <dbReference type="NCBI Taxonomy" id="1219035"/>
    <lineage>
        <taxon>Bacteria</taxon>
        <taxon>Pseudomonadati</taxon>
        <taxon>Pseudomonadota</taxon>
        <taxon>Alphaproteobacteria</taxon>
        <taxon>Sphingomonadales</taxon>
        <taxon>Erythrobacteraceae</taxon>
        <taxon>Caenibius</taxon>
    </lineage>
</organism>
<dbReference type="GO" id="GO:0050660">
    <property type="term" value="F:flavin adenine dinucleotide binding"/>
    <property type="evidence" value="ECO:0007669"/>
    <property type="project" value="InterPro"/>
</dbReference>
<dbReference type="InterPro" id="IPR046373">
    <property type="entry name" value="Acyl-CoA_Oxase/DH_mid-dom_sf"/>
</dbReference>